<dbReference type="Proteomes" id="UP000245697">
    <property type="component" value="Unassembled WGS sequence"/>
</dbReference>
<evidence type="ECO:0000313" key="3">
    <source>
        <dbReference type="EMBL" id="PWK30028.1"/>
    </source>
</evidence>
<evidence type="ECO:0000256" key="1">
    <source>
        <dbReference type="SAM" id="MobiDB-lite"/>
    </source>
</evidence>
<reference evidence="3 4" key="1">
    <citation type="submission" date="2018-05" db="EMBL/GenBank/DDBJ databases">
        <title>Genomic Encyclopedia of Archaeal and Bacterial Type Strains, Phase II (KMG-II): from individual species to whole genera.</title>
        <authorList>
            <person name="Goeker M."/>
        </authorList>
    </citation>
    <scope>NUCLEOTIDE SEQUENCE [LARGE SCALE GENOMIC DNA]</scope>
    <source>
        <strain evidence="3 4">DSM 45184</strain>
    </source>
</reference>
<evidence type="ECO:0000256" key="2">
    <source>
        <dbReference type="SAM" id="SignalP"/>
    </source>
</evidence>
<dbReference type="OrthoDB" id="3297508at2"/>
<organism evidence="3 4">
    <name type="scientific">Actinoplanes xinjiangensis</name>
    <dbReference type="NCBI Taxonomy" id="512350"/>
    <lineage>
        <taxon>Bacteria</taxon>
        <taxon>Bacillati</taxon>
        <taxon>Actinomycetota</taxon>
        <taxon>Actinomycetes</taxon>
        <taxon>Micromonosporales</taxon>
        <taxon>Micromonosporaceae</taxon>
        <taxon>Actinoplanes</taxon>
    </lineage>
</organism>
<protein>
    <submittedName>
        <fullName evidence="3">Uncharacterized protein</fullName>
    </submittedName>
</protein>
<dbReference type="RefSeq" id="WP_146246749.1">
    <property type="nucleotide sequence ID" value="NZ_BONA01000102.1"/>
</dbReference>
<feature type="compositionally biased region" description="Basic and acidic residues" evidence="1">
    <location>
        <begin position="53"/>
        <end position="66"/>
    </location>
</feature>
<feature type="signal peptide" evidence="2">
    <location>
        <begin position="1"/>
        <end position="30"/>
    </location>
</feature>
<name>A0A316F269_9ACTN</name>
<evidence type="ECO:0000313" key="4">
    <source>
        <dbReference type="Proteomes" id="UP000245697"/>
    </source>
</evidence>
<sequence length="108" mass="11937">MNLRKSCVMAAGTLFLASTGIIGVTAPAVASPTPGTQTVTASDPWPSKAFRKGVRDGRRDGWREAREECDSPAKAMLRMRTYGESEYLRGYEEGWKRGYAAGFEEFCY</sequence>
<feature type="region of interest" description="Disordered" evidence="1">
    <location>
        <begin position="30"/>
        <end position="66"/>
    </location>
</feature>
<feature type="chain" id="PRO_5016243914" evidence="2">
    <location>
        <begin position="31"/>
        <end position="108"/>
    </location>
</feature>
<dbReference type="AlphaFoldDB" id="A0A316F269"/>
<keyword evidence="2" id="KW-0732">Signal</keyword>
<gene>
    <name evidence="3" type="ORF">BC793_1417</name>
</gene>
<comment type="caution">
    <text evidence="3">The sequence shown here is derived from an EMBL/GenBank/DDBJ whole genome shotgun (WGS) entry which is preliminary data.</text>
</comment>
<dbReference type="EMBL" id="QGGR01000041">
    <property type="protein sequence ID" value="PWK30028.1"/>
    <property type="molecule type" value="Genomic_DNA"/>
</dbReference>
<keyword evidence="4" id="KW-1185">Reference proteome</keyword>
<proteinExistence type="predicted"/>
<accession>A0A316F269</accession>